<dbReference type="EMBL" id="VDEP01000035">
    <property type="protein sequence ID" value="KAA1136265.1"/>
    <property type="molecule type" value="Genomic_DNA"/>
</dbReference>
<organism evidence="2 3">
    <name type="scientific">Puccinia graminis f. sp. tritici</name>
    <dbReference type="NCBI Taxonomy" id="56615"/>
    <lineage>
        <taxon>Eukaryota</taxon>
        <taxon>Fungi</taxon>
        <taxon>Dikarya</taxon>
        <taxon>Basidiomycota</taxon>
        <taxon>Pucciniomycotina</taxon>
        <taxon>Pucciniomycetes</taxon>
        <taxon>Pucciniales</taxon>
        <taxon>Pucciniaceae</taxon>
        <taxon>Puccinia</taxon>
    </lineage>
</organism>
<evidence type="ECO:0000313" key="3">
    <source>
        <dbReference type="Proteomes" id="UP000325313"/>
    </source>
</evidence>
<evidence type="ECO:0000256" key="1">
    <source>
        <dbReference type="SAM" id="MobiDB-lite"/>
    </source>
</evidence>
<evidence type="ECO:0000313" key="2">
    <source>
        <dbReference type="EMBL" id="KAA1136265.1"/>
    </source>
</evidence>
<name>A0A5B0SFK3_PUCGR</name>
<gene>
    <name evidence="2" type="ORF">PGTUg99_014825</name>
</gene>
<protein>
    <submittedName>
        <fullName evidence="2">Uncharacterized protein</fullName>
    </submittedName>
</protein>
<feature type="region of interest" description="Disordered" evidence="1">
    <location>
        <begin position="22"/>
        <end position="52"/>
    </location>
</feature>
<accession>A0A5B0SFK3</accession>
<reference evidence="2 3" key="1">
    <citation type="submission" date="2019-05" db="EMBL/GenBank/DDBJ databases">
        <title>Emergence of the Ug99 lineage of the wheat stem rust pathogen through somatic hybridization.</title>
        <authorList>
            <person name="Li F."/>
            <person name="Upadhyaya N.M."/>
            <person name="Sperschneider J."/>
            <person name="Matny O."/>
            <person name="Nguyen-Phuc H."/>
            <person name="Mago R."/>
            <person name="Raley C."/>
            <person name="Miller M.E."/>
            <person name="Silverstein K.A.T."/>
            <person name="Henningsen E."/>
            <person name="Hirsch C.D."/>
            <person name="Visser B."/>
            <person name="Pretorius Z.A."/>
            <person name="Steffenson B.J."/>
            <person name="Schwessinger B."/>
            <person name="Dodds P.N."/>
            <person name="Figueroa M."/>
        </authorList>
    </citation>
    <scope>NUCLEOTIDE SEQUENCE [LARGE SCALE GENOMIC DNA]</scope>
    <source>
        <strain evidence="2 3">Ug99</strain>
    </source>
</reference>
<sequence>MTHRANSGYTNVTVHDYGDTWKSIDPHSTDSSVPAPVAPETNCRRKNFVEAA</sequence>
<dbReference type="Proteomes" id="UP000325313">
    <property type="component" value="Unassembled WGS sequence"/>
</dbReference>
<comment type="caution">
    <text evidence="2">The sequence shown here is derived from an EMBL/GenBank/DDBJ whole genome shotgun (WGS) entry which is preliminary data.</text>
</comment>
<proteinExistence type="predicted"/>
<dbReference type="AlphaFoldDB" id="A0A5B0SFK3"/>